<sequence>MGRKRKKIDEYPDEWDVVEETQDRDDIPPSFETVAETPESEIDSGTDALSQLAPEDPYRLKQTTKNTHSSVICKLTRICRVPELIEEIKRICVVMKQVQLEGWHLANLHVLRCLKEDKDLPELGQMFFYRCCTASLENVETRDRCTSQPKHPSLHRTCLGYWSGRERVVSYAAESLVNGDGMINEMAKLMKINAGNMIALHFRRRLHQYIRFRYAPKGKIELKYKDTKRLVDSCYRVKMVPELDEDENPTGRMALREWLEIVPWQWQTRDNSAHFVHKLYDMLSWMETFVKDHPTTRGARLYSLLPVATSYQAAYVKLNASTLHGLFARILKEPKVAEFLENELNIVPTKNRTSESQLPFSRKTFQTHRSEILRKVFDVEELRPRIEIL</sequence>
<dbReference type="EMBL" id="JBIMZQ010000037">
    <property type="protein sequence ID" value="KAL3661098.1"/>
    <property type="molecule type" value="Genomic_DNA"/>
</dbReference>
<protein>
    <submittedName>
        <fullName evidence="2">Uncharacterized protein</fullName>
    </submittedName>
</protein>
<dbReference type="Proteomes" id="UP001632037">
    <property type="component" value="Unassembled WGS sequence"/>
</dbReference>
<evidence type="ECO:0000313" key="3">
    <source>
        <dbReference type="Proteomes" id="UP001632037"/>
    </source>
</evidence>
<organism evidence="2 3">
    <name type="scientific">Phytophthora oleae</name>
    <dbReference type="NCBI Taxonomy" id="2107226"/>
    <lineage>
        <taxon>Eukaryota</taxon>
        <taxon>Sar</taxon>
        <taxon>Stramenopiles</taxon>
        <taxon>Oomycota</taxon>
        <taxon>Peronosporomycetes</taxon>
        <taxon>Peronosporales</taxon>
        <taxon>Peronosporaceae</taxon>
        <taxon>Phytophthora</taxon>
    </lineage>
</organism>
<name>A0ABD3F2S8_9STRA</name>
<dbReference type="AlphaFoldDB" id="A0ABD3F2S8"/>
<feature type="region of interest" description="Disordered" evidence="1">
    <location>
        <begin position="19"/>
        <end position="47"/>
    </location>
</feature>
<gene>
    <name evidence="2" type="ORF">V7S43_013707</name>
</gene>
<accession>A0ABD3F2S8</accession>
<reference evidence="2 3" key="1">
    <citation type="submission" date="2024-09" db="EMBL/GenBank/DDBJ databases">
        <title>Genome sequencing and assembly of Phytophthora oleae, isolate VK10A, causative agent of rot of olive drupes.</title>
        <authorList>
            <person name="Conti Taguali S."/>
            <person name="Riolo M."/>
            <person name="La Spada F."/>
            <person name="Cacciola S.O."/>
            <person name="Dionisio G."/>
        </authorList>
    </citation>
    <scope>NUCLEOTIDE SEQUENCE [LARGE SCALE GENOMIC DNA]</scope>
    <source>
        <strain evidence="2 3">VK10A</strain>
    </source>
</reference>
<evidence type="ECO:0000313" key="2">
    <source>
        <dbReference type="EMBL" id="KAL3661098.1"/>
    </source>
</evidence>
<comment type="caution">
    <text evidence="2">The sequence shown here is derived from an EMBL/GenBank/DDBJ whole genome shotgun (WGS) entry which is preliminary data.</text>
</comment>
<keyword evidence="3" id="KW-1185">Reference proteome</keyword>
<evidence type="ECO:0000256" key="1">
    <source>
        <dbReference type="SAM" id="MobiDB-lite"/>
    </source>
</evidence>
<proteinExistence type="predicted"/>